<evidence type="ECO:0000259" key="5">
    <source>
        <dbReference type="PROSITE" id="PS50975"/>
    </source>
</evidence>
<dbReference type="Proteomes" id="UP000626244">
    <property type="component" value="Unassembled WGS sequence"/>
</dbReference>
<keyword evidence="3 4" id="KW-0067">ATP-binding</keyword>
<dbReference type="EMBL" id="BMHB01000001">
    <property type="protein sequence ID" value="GGI13189.1"/>
    <property type="molecule type" value="Genomic_DNA"/>
</dbReference>
<dbReference type="PROSITE" id="PS50975">
    <property type="entry name" value="ATP_GRASP"/>
    <property type="match status" value="1"/>
</dbReference>
<dbReference type="InterPro" id="IPR013815">
    <property type="entry name" value="ATP_grasp_subdomain_1"/>
</dbReference>
<keyword evidence="7" id="KW-1185">Reference proteome</keyword>
<dbReference type="InterPro" id="IPR011761">
    <property type="entry name" value="ATP-grasp"/>
</dbReference>
<dbReference type="Gene3D" id="3.30.470.20">
    <property type="entry name" value="ATP-grasp fold, B domain"/>
    <property type="match status" value="1"/>
</dbReference>
<keyword evidence="1" id="KW-0436">Ligase</keyword>
<reference evidence="7" key="1">
    <citation type="journal article" date="2019" name="Int. J. Syst. Evol. Microbiol.">
        <title>The Global Catalogue of Microorganisms (GCM) 10K type strain sequencing project: providing services to taxonomists for standard genome sequencing and annotation.</title>
        <authorList>
            <consortium name="The Broad Institute Genomics Platform"/>
            <consortium name="The Broad Institute Genome Sequencing Center for Infectious Disease"/>
            <person name="Wu L."/>
            <person name="Ma J."/>
        </authorList>
    </citation>
    <scope>NUCLEOTIDE SEQUENCE [LARGE SCALE GENOMIC DNA]</scope>
    <source>
        <strain evidence="7">CGMCC 1.14993</strain>
    </source>
</reference>
<evidence type="ECO:0000256" key="4">
    <source>
        <dbReference type="PROSITE-ProRule" id="PRU00409"/>
    </source>
</evidence>
<evidence type="ECO:0000256" key="1">
    <source>
        <dbReference type="ARBA" id="ARBA00022598"/>
    </source>
</evidence>
<dbReference type="Pfam" id="PF18603">
    <property type="entry name" value="LAL_C2"/>
    <property type="match status" value="1"/>
</dbReference>
<dbReference type="GO" id="GO:0046872">
    <property type="term" value="F:metal ion binding"/>
    <property type="evidence" value="ECO:0007669"/>
    <property type="project" value="InterPro"/>
</dbReference>
<dbReference type="Pfam" id="PF13535">
    <property type="entry name" value="ATP-grasp_4"/>
    <property type="match status" value="1"/>
</dbReference>
<dbReference type="SUPFAM" id="SSF56059">
    <property type="entry name" value="Glutathione synthetase ATP-binding domain-like"/>
    <property type="match status" value="1"/>
</dbReference>
<dbReference type="GO" id="GO:0005524">
    <property type="term" value="F:ATP binding"/>
    <property type="evidence" value="ECO:0007669"/>
    <property type="project" value="UniProtKB-UniRule"/>
</dbReference>
<dbReference type="InterPro" id="IPR052032">
    <property type="entry name" value="ATP-dep_AA_Ligase"/>
</dbReference>
<dbReference type="InterPro" id="IPR040570">
    <property type="entry name" value="LAL_C2"/>
</dbReference>
<comment type="caution">
    <text evidence="6">The sequence shown here is derived from an EMBL/GenBank/DDBJ whole genome shotgun (WGS) entry which is preliminary data.</text>
</comment>
<evidence type="ECO:0000313" key="6">
    <source>
        <dbReference type="EMBL" id="GGI13189.1"/>
    </source>
</evidence>
<sequence>MENLVEAKKHILIIGTSNYSSKLSEIQSTIRTSVICRASELPFLHRAHCHESIIVMKDDSTPEMWIEYAKNLHSLNPIHHVSSFEELDQDKACAIASALNIQFHQPSTIDWVNNKYKMRKRLEALQFEEIPCELIQSVEEIKTFASKVGYPLILKPSKGKASTGISVIYTEDDIEEAMVFSESAAAPRLDYSTLMVEPLLVGQEFSVEVISENGEHFMIGIVEKHVDQDSKVEIGHVFPADLPIHIENKIKEYTFKFLDALNIEYGITHTDIIYTIDGPKIIETQLRPPSDKLPELIYDSIGIDCIQYLVEQEAGISIKEKLVNHLDSVNEERKTSAIWYSFVNFDGVLETIQNKDEIKNMEGVAEFSQLISDGIHVSKLKSSYSRIAFVRTIHSHADQALLTAQKAIKNLLMFLSVRGIVR</sequence>
<dbReference type="RefSeq" id="WP_158093155.1">
    <property type="nucleotide sequence ID" value="NZ_BMHB01000001.1"/>
</dbReference>
<evidence type="ECO:0000256" key="2">
    <source>
        <dbReference type="ARBA" id="ARBA00022741"/>
    </source>
</evidence>
<dbReference type="PANTHER" id="PTHR43585">
    <property type="entry name" value="FUMIPYRROLE BIOSYNTHESIS PROTEIN C"/>
    <property type="match status" value="1"/>
</dbReference>
<feature type="domain" description="ATP-grasp" evidence="5">
    <location>
        <begin position="119"/>
        <end position="314"/>
    </location>
</feature>
<dbReference type="OrthoDB" id="9803907at2"/>
<accession>A0A8J3EXT4</accession>
<evidence type="ECO:0000313" key="7">
    <source>
        <dbReference type="Proteomes" id="UP000626244"/>
    </source>
</evidence>
<name>A0A8J3EXT4_9BACI</name>
<dbReference type="AlphaFoldDB" id="A0A8J3EXT4"/>
<gene>
    <name evidence="6" type="ORF">GCM10007380_16670</name>
</gene>
<dbReference type="PANTHER" id="PTHR43585:SF2">
    <property type="entry name" value="ATP-GRASP ENZYME FSQD"/>
    <property type="match status" value="1"/>
</dbReference>
<evidence type="ECO:0000256" key="3">
    <source>
        <dbReference type="ARBA" id="ARBA00022840"/>
    </source>
</evidence>
<dbReference type="Gene3D" id="3.40.50.20">
    <property type="match status" value="1"/>
</dbReference>
<dbReference type="GO" id="GO:0016874">
    <property type="term" value="F:ligase activity"/>
    <property type="evidence" value="ECO:0007669"/>
    <property type="project" value="UniProtKB-KW"/>
</dbReference>
<proteinExistence type="predicted"/>
<keyword evidence="2 4" id="KW-0547">Nucleotide-binding</keyword>
<dbReference type="Gene3D" id="3.30.1490.20">
    <property type="entry name" value="ATP-grasp fold, A domain"/>
    <property type="match status" value="1"/>
</dbReference>
<organism evidence="6 7">
    <name type="scientific">Gottfriedia solisilvae</name>
    <dbReference type="NCBI Taxonomy" id="1516104"/>
    <lineage>
        <taxon>Bacteria</taxon>
        <taxon>Bacillati</taxon>
        <taxon>Bacillota</taxon>
        <taxon>Bacilli</taxon>
        <taxon>Bacillales</taxon>
        <taxon>Bacillaceae</taxon>
        <taxon>Gottfriedia</taxon>
    </lineage>
</organism>
<protein>
    <recommendedName>
        <fullName evidence="5">ATP-grasp domain-containing protein</fullName>
    </recommendedName>
</protein>